<feature type="transmembrane region" description="Helical" evidence="10">
    <location>
        <begin position="122"/>
        <end position="143"/>
    </location>
</feature>
<name>A0A8S9HAM2_BRACR</name>
<evidence type="ECO:0000313" key="13">
    <source>
        <dbReference type="Proteomes" id="UP000712281"/>
    </source>
</evidence>
<feature type="transmembrane region" description="Helical" evidence="10">
    <location>
        <begin position="455"/>
        <end position="475"/>
    </location>
</feature>
<dbReference type="GO" id="GO:0005886">
    <property type="term" value="C:plasma membrane"/>
    <property type="evidence" value="ECO:0007669"/>
    <property type="project" value="TreeGrafter"/>
</dbReference>
<feature type="transmembrane region" description="Helical" evidence="10">
    <location>
        <begin position="37"/>
        <end position="55"/>
    </location>
</feature>
<evidence type="ECO:0000313" key="12">
    <source>
        <dbReference type="EMBL" id="KAF2553028.1"/>
    </source>
</evidence>
<feature type="domain" description="Bicarbonate transporter-like transmembrane" evidence="11">
    <location>
        <begin position="325"/>
        <end position="500"/>
    </location>
</feature>
<dbReference type="Proteomes" id="UP000712281">
    <property type="component" value="Unassembled WGS sequence"/>
</dbReference>
<dbReference type="GO" id="GO:0050801">
    <property type="term" value="P:monoatomic ion homeostasis"/>
    <property type="evidence" value="ECO:0007669"/>
    <property type="project" value="TreeGrafter"/>
</dbReference>
<keyword evidence="5 10" id="KW-0812">Transmembrane</keyword>
<evidence type="ECO:0000256" key="7">
    <source>
        <dbReference type="ARBA" id="ARBA00023065"/>
    </source>
</evidence>
<accession>A0A8S9HAM2</accession>
<evidence type="ECO:0000259" key="11">
    <source>
        <dbReference type="Pfam" id="PF00955"/>
    </source>
</evidence>
<reference evidence="12" key="1">
    <citation type="submission" date="2019-12" db="EMBL/GenBank/DDBJ databases">
        <title>Genome sequencing and annotation of Brassica cretica.</title>
        <authorList>
            <person name="Studholme D.J."/>
            <person name="Sarris P.F."/>
        </authorList>
    </citation>
    <scope>NUCLEOTIDE SEQUENCE</scope>
    <source>
        <strain evidence="12">PFS-001/15</strain>
        <tissue evidence="12">Leaf</tissue>
    </source>
</reference>
<feature type="compositionally biased region" description="Gly residues" evidence="9">
    <location>
        <begin position="548"/>
        <end position="559"/>
    </location>
</feature>
<protein>
    <recommendedName>
        <fullName evidence="11">Bicarbonate transporter-like transmembrane domain-containing protein</fullName>
    </recommendedName>
</protein>
<evidence type="ECO:0000256" key="3">
    <source>
        <dbReference type="ARBA" id="ARBA00022448"/>
    </source>
</evidence>
<evidence type="ECO:0000256" key="4">
    <source>
        <dbReference type="ARBA" id="ARBA00022681"/>
    </source>
</evidence>
<feature type="region of interest" description="Disordered" evidence="9">
    <location>
        <begin position="545"/>
        <end position="564"/>
    </location>
</feature>
<keyword evidence="6 10" id="KW-1133">Transmembrane helix</keyword>
<evidence type="ECO:0000256" key="2">
    <source>
        <dbReference type="ARBA" id="ARBA00006262"/>
    </source>
</evidence>
<evidence type="ECO:0000256" key="6">
    <source>
        <dbReference type="ARBA" id="ARBA00022989"/>
    </source>
</evidence>
<feature type="transmembrane region" description="Helical" evidence="10">
    <location>
        <begin position="681"/>
        <end position="699"/>
    </location>
</feature>
<feature type="transmembrane region" description="Helical" evidence="10">
    <location>
        <begin position="416"/>
        <end position="434"/>
    </location>
</feature>
<keyword evidence="3" id="KW-0813">Transport</keyword>
<comment type="similarity">
    <text evidence="2">Belongs to the anion exchanger (TC 2.A.31.3) family.</text>
</comment>
<dbReference type="FunFam" id="1.10.287.570:FF:000004">
    <property type="entry name" value="probable boron transporter 2"/>
    <property type="match status" value="1"/>
</dbReference>
<feature type="transmembrane region" description="Helical" evidence="10">
    <location>
        <begin position="155"/>
        <end position="177"/>
    </location>
</feature>
<dbReference type="Pfam" id="PF00955">
    <property type="entry name" value="HCO3_cotransp"/>
    <property type="match status" value="3"/>
</dbReference>
<keyword evidence="4" id="KW-0039">Anion exchange</keyword>
<proteinExistence type="inferred from homology"/>
<dbReference type="PANTHER" id="PTHR11453:SF131">
    <property type="entry name" value="BORON TRANSPORTER 7-RELATED"/>
    <property type="match status" value="1"/>
</dbReference>
<organism evidence="12 13">
    <name type="scientific">Brassica cretica</name>
    <name type="common">Mustard</name>
    <dbReference type="NCBI Taxonomy" id="69181"/>
    <lineage>
        <taxon>Eukaryota</taxon>
        <taxon>Viridiplantae</taxon>
        <taxon>Streptophyta</taxon>
        <taxon>Embryophyta</taxon>
        <taxon>Tracheophyta</taxon>
        <taxon>Spermatophyta</taxon>
        <taxon>Magnoliopsida</taxon>
        <taxon>eudicotyledons</taxon>
        <taxon>Gunneridae</taxon>
        <taxon>Pentapetalae</taxon>
        <taxon>rosids</taxon>
        <taxon>malvids</taxon>
        <taxon>Brassicales</taxon>
        <taxon>Brassicaceae</taxon>
        <taxon>Brassiceae</taxon>
        <taxon>Brassica</taxon>
    </lineage>
</organism>
<feature type="transmembrane region" description="Helical" evidence="10">
    <location>
        <begin position="320"/>
        <end position="339"/>
    </location>
</feature>
<evidence type="ECO:0000256" key="9">
    <source>
        <dbReference type="SAM" id="MobiDB-lite"/>
    </source>
</evidence>
<keyword evidence="7" id="KW-0406">Ion transport</keyword>
<gene>
    <name evidence="12" type="ORF">F2Q68_00037735</name>
</gene>
<comment type="subcellular location">
    <subcellularLocation>
        <location evidence="1">Membrane</location>
        <topology evidence="1">Multi-pass membrane protein</topology>
    </subcellularLocation>
</comment>
<evidence type="ECO:0000256" key="1">
    <source>
        <dbReference type="ARBA" id="ARBA00004141"/>
    </source>
</evidence>
<feature type="transmembrane region" description="Helical" evidence="10">
    <location>
        <begin position="236"/>
        <end position="255"/>
    </location>
</feature>
<comment type="caution">
    <text evidence="12">The sequence shown here is derived from an EMBL/GenBank/DDBJ whole genome shotgun (WGS) entry which is preliminary data.</text>
</comment>
<keyword evidence="8 10" id="KW-0472">Membrane</keyword>
<dbReference type="GO" id="GO:0005452">
    <property type="term" value="F:solute:inorganic anion antiporter activity"/>
    <property type="evidence" value="ECO:0007669"/>
    <property type="project" value="InterPro"/>
</dbReference>
<dbReference type="EMBL" id="QGKW02001988">
    <property type="protein sequence ID" value="KAF2553028.1"/>
    <property type="molecule type" value="Genomic_DNA"/>
</dbReference>
<evidence type="ECO:0000256" key="8">
    <source>
        <dbReference type="ARBA" id="ARBA00023136"/>
    </source>
</evidence>
<feature type="domain" description="Bicarbonate transporter-like transmembrane" evidence="11">
    <location>
        <begin position="577"/>
        <end position="719"/>
    </location>
</feature>
<feature type="transmembrane region" description="Helical" evidence="10">
    <location>
        <begin position="587"/>
        <end position="606"/>
    </location>
</feature>
<evidence type="ECO:0000256" key="10">
    <source>
        <dbReference type="SAM" id="Phobius"/>
    </source>
</evidence>
<evidence type="ECO:0000256" key="5">
    <source>
        <dbReference type="ARBA" id="ARBA00022692"/>
    </source>
</evidence>
<sequence>MEGVVNTPFAGIIHDFKGRRKCYKQDWLAAFNSGVRILAPTLYIFIASALPVIAFGEQLSRETDRSLGIVESLASTAICGIIHSIFGGQPLLIVGVAEPTIIMYTYLHSFSKGRPELGQKLYLAWAGWVCVWTAVLLILLATLNASNIISRFTRIAGELFGMLITVLFFQEAVKGVLGEFLVPKSGDPRLEVYQFQWRYTNGLLAVIFSFGLLYTALKSRRARSWRYGFRWMRGFVGDYGTLLMLILWSAFSFTVPRDIPEGVPRRLELPLPWDPESIAGELFGMLITVLFFQEAVKGVLGEFLVPKSGDPRLEVYQFQWRYTNGLLAVIFAFGLLYTALKSRRARSWRYGFRWMRGFVGDYGTLLMLILWSAFSFTVPRDIPEGVPRRLELPLPWDPESLYHWTVVKDMGKVPPLFILAAFIPAIMIAGLYFFDHCVSAQMAQQKEFNLKNPPAYHYDIFILGIMTLICGLLGLPPSNGVIPQSPMHTKSLAVLKRQQMRKKMVQKAKECIKAKASKSEIYGKMQDATSVVKELENLKEAVMKADDGGGGGGGGGGGDTKGKKFDPEVHIEDHLPVRVNEQRVSNLLQSILVGLLIFAVPLLRMIPTSVLWGYFTYMAVDSLPGNQFWERLLLLFITPGRRFKVLEGLHSSFMEIVPYKSIVMFTLFQLLYFLICYGVTWIPVGGILFPLPFFFLIAIRQYILPKIFDPAHLQVLDSSEYEEMAGAPHNIPLSSVEIIEDEFYDAEILDEITTSRGELKHRTLSVREGRSQMVYPENSGHS</sequence>
<dbReference type="PANTHER" id="PTHR11453">
    <property type="entry name" value="ANION EXCHANGE PROTEIN"/>
    <property type="match status" value="1"/>
</dbReference>
<feature type="transmembrane region" description="Helical" evidence="10">
    <location>
        <begin position="197"/>
        <end position="216"/>
    </location>
</feature>
<dbReference type="InterPro" id="IPR003020">
    <property type="entry name" value="HCO3_transpt_euk"/>
</dbReference>
<dbReference type="Gene3D" id="1.10.287.570">
    <property type="entry name" value="Helical hairpin bin"/>
    <property type="match status" value="1"/>
</dbReference>
<dbReference type="AlphaFoldDB" id="A0A8S9HAM2"/>
<dbReference type="GO" id="GO:0006820">
    <property type="term" value="P:monoatomic anion transport"/>
    <property type="evidence" value="ECO:0007669"/>
    <property type="project" value="InterPro"/>
</dbReference>
<feature type="domain" description="Bicarbonate transporter-like transmembrane" evidence="11">
    <location>
        <begin position="8"/>
        <end position="177"/>
    </location>
</feature>
<dbReference type="InterPro" id="IPR011531">
    <property type="entry name" value="HCO3_transpt-like_TM_dom"/>
</dbReference>
<feature type="transmembrane region" description="Helical" evidence="10">
    <location>
        <begin position="359"/>
        <end position="378"/>
    </location>
</feature>